<dbReference type="GO" id="GO:0005737">
    <property type="term" value="C:cytoplasm"/>
    <property type="evidence" value="ECO:0007669"/>
    <property type="project" value="UniProtKB-SubCell"/>
</dbReference>
<keyword evidence="11" id="KW-1185">Reference proteome</keyword>
<dbReference type="InterPro" id="IPR036291">
    <property type="entry name" value="NAD(P)-bd_dom_sf"/>
</dbReference>
<feature type="binding site" evidence="6">
    <location>
        <begin position="6"/>
        <end position="11"/>
    </location>
    <ligand>
        <name>NADP(+)</name>
        <dbReference type="ChEBI" id="CHEBI:58349"/>
    </ligand>
</feature>
<dbReference type="PANTHER" id="PTHR11645:SF0">
    <property type="entry name" value="PYRROLINE-5-CARBOXYLATE REDUCTASE 3"/>
    <property type="match status" value="1"/>
</dbReference>
<keyword evidence="4 7" id="KW-0641">Proline biosynthesis</keyword>
<dbReference type="NCBIfam" id="TIGR00112">
    <property type="entry name" value="proC"/>
    <property type="match status" value="1"/>
</dbReference>
<comment type="catalytic activity">
    <reaction evidence="4">
        <text>L-proline + NAD(+) = (S)-1-pyrroline-5-carboxylate + NADH + 2 H(+)</text>
        <dbReference type="Rhea" id="RHEA:14105"/>
        <dbReference type="ChEBI" id="CHEBI:15378"/>
        <dbReference type="ChEBI" id="CHEBI:17388"/>
        <dbReference type="ChEBI" id="CHEBI:57540"/>
        <dbReference type="ChEBI" id="CHEBI:57945"/>
        <dbReference type="ChEBI" id="CHEBI:60039"/>
        <dbReference type="EC" id="1.5.1.2"/>
    </reaction>
</comment>
<keyword evidence="4 7" id="KW-0028">Amino-acid biosynthesis</keyword>
<keyword evidence="2 4" id="KW-0521">NADP</keyword>
<feature type="domain" description="Pyrroline-5-carboxylate reductase catalytic N-terminal" evidence="8">
    <location>
        <begin position="89"/>
        <end position="147"/>
    </location>
</feature>
<dbReference type="AlphaFoldDB" id="C8PJD2"/>
<feature type="domain" description="Pyrroline-5-carboxylate reductase dimerisation" evidence="9">
    <location>
        <begin position="216"/>
        <end position="317"/>
    </location>
</feature>
<dbReference type="Proteomes" id="UP000005709">
    <property type="component" value="Unassembled WGS sequence"/>
</dbReference>
<dbReference type="EC" id="1.5.1.2" evidence="4 5"/>
<dbReference type="EMBL" id="ACYG01000027">
    <property type="protein sequence ID" value="EEV17037.1"/>
    <property type="molecule type" value="Genomic_DNA"/>
</dbReference>
<evidence type="ECO:0000256" key="5">
    <source>
        <dbReference type="NCBIfam" id="TIGR00112"/>
    </source>
</evidence>
<evidence type="ECO:0000256" key="2">
    <source>
        <dbReference type="ARBA" id="ARBA00022857"/>
    </source>
</evidence>
<keyword evidence="3 4" id="KW-0560">Oxidoreductase</keyword>
<evidence type="ECO:0000256" key="7">
    <source>
        <dbReference type="RuleBase" id="RU003903"/>
    </source>
</evidence>
<dbReference type="FunFam" id="1.10.3730.10:FF:000001">
    <property type="entry name" value="Pyrroline-5-carboxylate reductase"/>
    <property type="match status" value="1"/>
</dbReference>
<dbReference type="OrthoDB" id="9805754at2"/>
<sequence length="318" mass="33159">MKVGFIGGGNMGEAMIAALCGAGGRDCAASGENFAEYKENFAHGGRNFISDTQNFTACERNSANLEQDFASHERDSACAQSDSDTKLQVLAYARSKNEALRKRYGVQILQDEAQLAHAADMIVLATKPASYEGILRLIAPELAGKILLLLAPNFKLERAQNIVGADVLVARAMPNVAAGIGASATALCYGEYFDEASREIVRALAAKIGKFYEIDEACFAAFTGIAGSLPAYVCAFIEAAADAGVRGGLPRALCYDAVAAAVEGTARLVQSGKRPSELKDAVCSPAGTTIEGLAALEAAGFRAAVMAAIEACIAKARS</sequence>
<comment type="pathway">
    <text evidence="4 7">Amino-acid biosynthesis; L-proline biosynthesis; L-proline from L-glutamate 5-semialdehyde: step 1/1.</text>
</comment>
<dbReference type="InterPro" id="IPR053790">
    <property type="entry name" value="P5CR-like_CS"/>
</dbReference>
<dbReference type="InterPro" id="IPR000304">
    <property type="entry name" value="Pyrroline-COOH_reductase"/>
</dbReference>
<comment type="function">
    <text evidence="4">Catalyzes the reduction of 1-pyrroline-5-carboxylate (PCA) to L-proline.</text>
</comment>
<comment type="catalytic activity">
    <reaction evidence="4 7">
        <text>L-proline + NADP(+) = (S)-1-pyrroline-5-carboxylate + NADPH + 2 H(+)</text>
        <dbReference type="Rhea" id="RHEA:14109"/>
        <dbReference type="ChEBI" id="CHEBI:15378"/>
        <dbReference type="ChEBI" id="CHEBI:17388"/>
        <dbReference type="ChEBI" id="CHEBI:57783"/>
        <dbReference type="ChEBI" id="CHEBI:58349"/>
        <dbReference type="ChEBI" id="CHEBI:60039"/>
        <dbReference type="EC" id="1.5.1.2"/>
    </reaction>
</comment>
<dbReference type="UniPathway" id="UPA00098">
    <property type="reaction ID" value="UER00361"/>
</dbReference>
<dbReference type="GO" id="GO:0055129">
    <property type="term" value="P:L-proline biosynthetic process"/>
    <property type="evidence" value="ECO:0007669"/>
    <property type="project" value="UniProtKB-UniRule"/>
</dbReference>
<evidence type="ECO:0000256" key="6">
    <source>
        <dbReference type="PIRSR" id="PIRSR000193-1"/>
    </source>
</evidence>
<dbReference type="Pfam" id="PF03807">
    <property type="entry name" value="F420_oxidored"/>
    <property type="match status" value="1"/>
</dbReference>
<dbReference type="Pfam" id="PF14748">
    <property type="entry name" value="P5CR_dimer"/>
    <property type="match status" value="1"/>
</dbReference>
<dbReference type="InterPro" id="IPR008927">
    <property type="entry name" value="6-PGluconate_DH-like_C_sf"/>
</dbReference>
<proteinExistence type="inferred from homology"/>
<reference evidence="10 11" key="1">
    <citation type="submission" date="2009-07" db="EMBL/GenBank/DDBJ databases">
        <authorList>
            <person name="Madupu R."/>
            <person name="Sebastian Y."/>
            <person name="Durkin A.S."/>
            <person name="Torralba M."/>
            <person name="Methe B."/>
            <person name="Sutton G.G."/>
            <person name="Strausberg R.L."/>
            <person name="Nelson K.E."/>
        </authorList>
    </citation>
    <scope>NUCLEOTIDE SEQUENCE [LARGE SCALE GENOMIC DNA]</scope>
    <source>
        <strain evidence="10 11">RM3268</strain>
    </source>
</reference>
<dbReference type="Gene3D" id="1.10.3730.10">
    <property type="entry name" value="ProC C-terminal domain-like"/>
    <property type="match status" value="1"/>
</dbReference>
<dbReference type="PROSITE" id="PS00521">
    <property type="entry name" value="P5CR"/>
    <property type="match status" value="1"/>
</dbReference>
<gene>
    <name evidence="4 10" type="primary">proC</name>
    <name evidence="10" type="ORF">CAMGR0001_1331</name>
</gene>
<evidence type="ECO:0000259" key="9">
    <source>
        <dbReference type="Pfam" id="PF14748"/>
    </source>
</evidence>
<dbReference type="RefSeq" id="WP_005871979.1">
    <property type="nucleotide sequence ID" value="NZ_ACYG01000027.1"/>
</dbReference>
<dbReference type="PANTHER" id="PTHR11645">
    <property type="entry name" value="PYRROLINE-5-CARBOXYLATE REDUCTASE"/>
    <property type="match status" value="1"/>
</dbReference>
<protein>
    <recommendedName>
        <fullName evidence="4 5">Pyrroline-5-carboxylate reductase</fullName>
        <shortName evidence="4">P5C reductase</shortName>
        <shortName evidence="4">P5CR</shortName>
        <ecNumber evidence="4 5">1.5.1.2</ecNumber>
    </recommendedName>
    <alternativeName>
        <fullName evidence="4">PCA reductase</fullName>
    </alternativeName>
</protein>
<feature type="binding site" evidence="6">
    <location>
        <begin position="125"/>
        <end position="128"/>
    </location>
    <ligand>
        <name>NADP(+)</name>
        <dbReference type="ChEBI" id="CHEBI:58349"/>
    </ligand>
</feature>
<evidence type="ECO:0000313" key="11">
    <source>
        <dbReference type="Proteomes" id="UP000005709"/>
    </source>
</evidence>
<name>C8PJD2_9BACT</name>
<organism evidence="10 11">
    <name type="scientific">Campylobacter gracilis RM3268</name>
    <dbReference type="NCBI Taxonomy" id="553220"/>
    <lineage>
        <taxon>Bacteria</taxon>
        <taxon>Pseudomonadati</taxon>
        <taxon>Campylobacterota</taxon>
        <taxon>Epsilonproteobacteria</taxon>
        <taxon>Campylobacterales</taxon>
        <taxon>Campylobacteraceae</taxon>
        <taxon>Campylobacter</taxon>
    </lineage>
</organism>
<dbReference type="InterPro" id="IPR028939">
    <property type="entry name" value="P5C_Rdtase_cat_N"/>
</dbReference>
<comment type="similarity">
    <text evidence="1 4 7">Belongs to the pyrroline-5-carboxylate reductase family.</text>
</comment>
<dbReference type="PIRSF" id="PIRSF000193">
    <property type="entry name" value="Pyrrol-5-carb_rd"/>
    <property type="match status" value="1"/>
</dbReference>
<dbReference type="eggNOG" id="COG0345">
    <property type="taxonomic scope" value="Bacteria"/>
</dbReference>
<dbReference type="Gene3D" id="3.40.50.720">
    <property type="entry name" value="NAD(P)-binding Rossmann-like Domain"/>
    <property type="match status" value="1"/>
</dbReference>
<dbReference type="SUPFAM" id="SSF48179">
    <property type="entry name" value="6-phosphogluconate dehydrogenase C-terminal domain-like"/>
    <property type="match status" value="1"/>
</dbReference>
<dbReference type="InterPro" id="IPR029036">
    <property type="entry name" value="P5CR_dimer"/>
</dbReference>
<keyword evidence="4" id="KW-0963">Cytoplasm</keyword>
<comment type="caution">
    <text evidence="10">The sequence shown here is derived from an EMBL/GenBank/DDBJ whole genome shotgun (WGS) entry which is preliminary data.</text>
</comment>
<comment type="subcellular location">
    <subcellularLocation>
        <location evidence="4">Cytoplasm</location>
    </subcellularLocation>
</comment>
<dbReference type="HAMAP" id="MF_01925">
    <property type="entry name" value="P5C_reductase"/>
    <property type="match status" value="1"/>
</dbReference>
<evidence type="ECO:0000256" key="4">
    <source>
        <dbReference type="HAMAP-Rule" id="MF_01925"/>
    </source>
</evidence>
<evidence type="ECO:0000256" key="3">
    <source>
        <dbReference type="ARBA" id="ARBA00023002"/>
    </source>
</evidence>
<evidence type="ECO:0000259" key="8">
    <source>
        <dbReference type="Pfam" id="PF03807"/>
    </source>
</evidence>
<dbReference type="SUPFAM" id="SSF51735">
    <property type="entry name" value="NAD(P)-binding Rossmann-fold domains"/>
    <property type="match status" value="2"/>
</dbReference>
<dbReference type="GO" id="GO:0004735">
    <property type="term" value="F:pyrroline-5-carboxylate reductase activity"/>
    <property type="evidence" value="ECO:0007669"/>
    <property type="project" value="UniProtKB-UniRule"/>
</dbReference>
<evidence type="ECO:0000313" key="10">
    <source>
        <dbReference type="EMBL" id="EEV17037.1"/>
    </source>
</evidence>
<evidence type="ECO:0000256" key="1">
    <source>
        <dbReference type="ARBA" id="ARBA00005525"/>
    </source>
</evidence>
<dbReference type="STRING" id="824.CGRAC_0854"/>
<accession>C8PJD2</accession>